<dbReference type="GeneID" id="20320327"/>
<keyword evidence="2" id="KW-1185">Reference proteome</keyword>
<dbReference type="EMBL" id="KL596742">
    <property type="protein sequence ID" value="KER26641.1"/>
    <property type="molecule type" value="Genomic_DNA"/>
</dbReference>
<dbReference type="KEGG" id="ovi:T265_06145"/>
<reference evidence="1 2" key="1">
    <citation type="submission" date="2013-11" db="EMBL/GenBank/DDBJ databases">
        <title>Opisthorchis viverrini - life in the bile duct.</title>
        <authorList>
            <person name="Young N.D."/>
            <person name="Nagarajan N."/>
            <person name="Lin S.J."/>
            <person name="Korhonen P.K."/>
            <person name="Jex A.R."/>
            <person name="Hall R.S."/>
            <person name="Safavi-Hemami H."/>
            <person name="Kaewkong W."/>
            <person name="Bertrand D."/>
            <person name="Gao S."/>
            <person name="Seet Q."/>
            <person name="Wongkham S."/>
            <person name="Teh B.T."/>
            <person name="Wongkham C."/>
            <person name="Intapan P.M."/>
            <person name="Maleewong W."/>
            <person name="Yang X."/>
            <person name="Hu M."/>
            <person name="Wang Z."/>
            <person name="Hofmann A."/>
            <person name="Sternberg P.W."/>
            <person name="Tan P."/>
            <person name="Wang J."/>
            <person name="Gasser R.B."/>
        </authorList>
    </citation>
    <scope>NUCLEOTIDE SEQUENCE [LARGE SCALE GENOMIC DNA]</scope>
</reference>
<protein>
    <submittedName>
        <fullName evidence="1">Uncharacterized protein</fullName>
    </submittedName>
</protein>
<evidence type="ECO:0000313" key="1">
    <source>
        <dbReference type="EMBL" id="KER26641.1"/>
    </source>
</evidence>
<dbReference type="CTD" id="20320327"/>
<sequence>MRTDKALNSSDTIEVGQRGTHFASSKQCGCTPMQSLDVIAKSEHYARSCHAFRLTVLLKQQYNIRLLPKYVCDLILFIDRT</sequence>
<name>A0A074ZH84_OPIVI</name>
<organism evidence="1 2">
    <name type="scientific">Opisthorchis viverrini</name>
    <name type="common">Southeast Asian liver fluke</name>
    <dbReference type="NCBI Taxonomy" id="6198"/>
    <lineage>
        <taxon>Eukaryota</taxon>
        <taxon>Metazoa</taxon>
        <taxon>Spiralia</taxon>
        <taxon>Lophotrochozoa</taxon>
        <taxon>Platyhelminthes</taxon>
        <taxon>Trematoda</taxon>
        <taxon>Digenea</taxon>
        <taxon>Opisthorchiida</taxon>
        <taxon>Opisthorchiata</taxon>
        <taxon>Opisthorchiidae</taxon>
        <taxon>Opisthorchis</taxon>
    </lineage>
</organism>
<evidence type="ECO:0000313" key="2">
    <source>
        <dbReference type="Proteomes" id="UP000054324"/>
    </source>
</evidence>
<gene>
    <name evidence="1" type="ORF">T265_06145</name>
</gene>
<proteinExistence type="predicted"/>
<dbReference type="Proteomes" id="UP000054324">
    <property type="component" value="Unassembled WGS sequence"/>
</dbReference>
<dbReference type="RefSeq" id="XP_009169602.1">
    <property type="nucleotide sequence ID" value="XM_009171338.1"/>
</dbReference>
<dbReference type="AlphaFoldDB" id="A0A074ZH84"/>
<accession>A0A074ZH84</accession>